<dbReference type="EMBL" id="LR134201">
    <property type="protein sequence ID" value="VEB97375.1"/>
    <property type="molecule type" value="Genomic_DNA"/>
</dbReference>
<dbReference type="Proteomes" id="UP000274122">
    <property type="component" value="Chromosome"/>
</dbReference>
<sequence length="324" mass="37673">MDKKLQISIIKTDAGKCFITDCKASSGYHYNYHNSSIEGLIFDGLAAKPTFHKNWYEIPSYPEKIERLITGQKTNRRYELKDADLSSEKYPLIVSYDDRDSIDEDLLHSLYTLKSDDVPDYLQEVECGLDLICEVDNYRDAPEFSYPGIRRVQFSDEKYTISNQNIKHSLIDCIILPEPLRANSACEISSKEMFDLVRQHVKDNIQSGFARITSDYDFCFTVKKIIPLLKPHTYSYQDIFARTKKQRAKLHFKTDTSKEIEIFQMTHDRENYKGYTPIKGFKADNEWELKELIDSFLSTLMETIHSPIEQCSCCNGTGYMQDIK</sequence>
<evidence type="ECO:0000313" key="2">
    <source>
        <dbReference type="Proteomes" id="UP000274122"/>
    </source>
</evidence>
<organism evidence="1 2">
    <name type="scientific">Cedecea lapagei</name>
    <dbReference type="NCBI Taxonomy" id="158823"/>
    <lineage>
        <taxon>Bacteria</taxon>
        <taxon>Pseudomonadati</taxon>
        <taxon>Pseudomonadota</taxon>
        <taxon>Gammaproteobacteria</taxon>
        <taxon>Enterobacterales</taxon>
        <taxon>Enterobacteriaceae</taxon>
        <taxon>Cedecea</taxon>
    </lineage>
</organism>
<accession>A0A447V1S4</accession>
<dbReference type="Pfam" id="PF25705">
    <property type="entry name" value="Gad1"/>
    <property type="match status" value="1"/>
</dbReference>
<dbReference type="AlphaFoldDB" id="A0A447V1S4"/>
<evidence type="ECO:0000313" key="1">
    <source>
        <dbReference type="EMBL" id="VEB97375.1"/>
    </source>
</evidence>
<protein>
    <submittedName>
        <fullName evidence="1">Uncharacterized protein</fullName>
    </submittedName>
</protein>
<proteinExistence type="predicted"/>
<keyword evidence="2" id="KW-1185">Reference proteome</keyword>
<dbReference type="KEGG" id="clap:NCTC11466_02116"/>
<dbReference type="RefSeq" id="WP_126356155.1">
    <property type="nucleotide sequence ID" value="NZ_LR134201.1"/>
</dbReference>
<name>A0A447V1S4_9ENTR</name>
<gene>
    <name evidence="1" type="ORF">NCTC11466_02116</name>
</gene>
<reference evidence="1 2" key="1">
    <citation type="submission" date="2018-12" db="EMBL/GenBank/DDBJ databases">
        <authorList>
            <consortium name="Pathogen Informatics"/>
        </authorList>
    </citation>
    <scope>NUCLEOTIDE SEQUENCE [LARGE SCALE GENOMIC DNA]</scope>
    <source>
        <strain evidence="1 2">NCTC11466</strain>
    </source>
</reference>
<dbReference type="OrthoDB" id="2913848at2"/>
<dbReference type="InterPro" id="IPR057845">
    <property type="entry name" value="Gad1"/>
</dbReference>